<evidence type="ECO:0000313" key="3">
    <source>
        <dbReference type="Proteomes" id="UP000053477"/>
    </source>
</evidence>
<dbReference type="InParanoid" id="A0A0H2RGX8"/>
<protein>
    <submittedName>
        <fullName evidence="2">Uncharacterized protein</fullName>
    </submittedName>
</protein>
<reference evidence="2 3" key="1">
    <citation type="submission" date="2015-04" db="EMBL/GenBank/DDBJ databases">
        <title>Complete genome sequence of Schizopora paradoxa KUC8140, a cosmopolitan wood degrader in East Asia.</title>
        <authorList>
            <consortium name="DOE Joint Genome Institute"/>
            <person name="Min B."/>
            <person name="Park H."/>
            <person name="Jang Y."/>
            <person name="Kim J.-J."/>
            <person name="Kim K.H."/>
            <person name="Pangilinan J."/>
            <person name="Lipzen A."/>
            <person name="Riley R."/>
            <person name="Grigoriev I.V."/>
            <person name="Spatafora J.W."/>
            <person name="Choi I.-G."/>
        </authorList>
    </citation>
    <scope>NUCLEOTIDE SEQUENCE [LARGE SCALE GENOMIC DNA]</scope>
    <source>
        <strain evidence="2 3">KUC8140</strain>
    </source>
</reference>
<feature type="region of interest" description="Disordered" evidence="1">
    <location>
        <begin position="181"/>
        <end position="210"/>
    </location>
</feature>
<name>A0A0H2RGX8_9AGAM</name>
<accession>A0A0H2RGX8</accession>
<organism evidence="2 3">
    <name type="scientific">Schizopora paradoxa</name>
    <dbReference type="NCBI Taxonomy" id="27342"/>
    <lineage>
        <taxon>Eukaryota</taxon>
        <taxon>Fungi</taxon>
        <taxon>Dikarya</taxon>
        <taxon>Basidiomycota</taxon>
        <taxon>Agaricomycotina</taxon>
        <taxon>Agaricomycetes</taxon>
        <taxon>Hymenochaetales</taxon>
        <taxon>Schizoporaceae</taxon>
        <taxon>Schizopora</taxon>
    </lineage>
</organism>
<evidence type="ECO:0000313" key="2">
    <source>
        <dbReference type="EMBL" id="KLO11094.1"/>
    </source>
</evidence>
<dbReference type="AlphaFoldDB" id="A0A0H2RGX8"/>
<proteinExistence type="predicted"/>
<evidence type="ECO:0000256" key="1">
    <source>
        <dbReference type="SAM" id="MobiDB-lite"/>
    </source>
</evidence>
<feature type="compositionally biased region" description="Pro residues" evidence="1">
    <location>
        <begin position="196"/>
        <end position="205"/>
    </location>
</feature>
<dbReference type="EMBL" id="KQ086009">
    <property type="protein sequence ID" value="KLO11094.1"/>
    <property type="molecule type" value="Genomic_DNA"/>
</dbReference>
<gene>
    <name evidence="2" type="ORF">SCHPADRAFT_930161</name>
</gene>
<dbReference type="Proteomes" id="UP000053477">
    <property type="component" value="Unassembled WGS sequence"/>
</dbReference>
<keyword evidence="3" id="KW-1185">Reference proteome</keyword>
<sequence>MEAQGEASGSNVQEHQDQQAKGGKKKQKLKVDKEGKRIREEWLDMVLSTNHIPDAQEKREIHRQIQATNPEYTYEGFSSWFSSTRNSRLQKAQSTLERGHPLPEEPIDTSFLSLPLSEIEAMIMIIRNFSPDPKEAPLDSFAELSKCSFSVVRSLHAYICYYGPETAKKNIRTRFSNFSSSISAPEERRPLNHLPTPAPSEPPPDTGDHKESINLFATPQMFPNPPMTPVSPTFTFQHLHQFDISGDSDGIPFHPQGEEFHQENDSKPFCNRKAPPTDLQSFLQQLSEHDDWMDYVLDHL</sequence>
<feature type="region of interest" description="Disordered" evidence="1">
    <location>
        <begin position="1"/>
        <end position="33"/>
    </location>
</feature>